<organism evidence="1 2">
    <name type="scientific">Ficus carica</name>
    <name type="common">Common fig</name>
    <dbReference type="NCBI Taxonomy" id="3494"/>
    <lineage>
        <taxon>Eukaryota</taxon>
        <taxon>Viridiplantae</taxon>
        <taxon>Streptophyta</taxon>
        <taxon>Embryophyta</taxon>
        <taxon>Tracheophyta</taxon>
        <taxon>Spermatophyta</taxon>
        <taxon>Magnoliopsida</taxon>
        <taxon>eudicotyledons</taxon>
        <taxon>Gunneridae</taxon>
        <taxon>Pentapetalae</taxon>
        <taxon>rosids</taxon>
        <taxon>fabids</taxon>
        <taxon>Rosales</taxon>
        <taxon>Moraceae</taxon>
        <taxon>Ficeae</taxon>
        <taxon>Ficus</taxon>
    </lineage>
</organism>
<accession>A0AA88CU31</accession>
<name>A0AA88CU31_FICCA</name>
<protein>
    <submittedName>
        <fullName evidence="1">Uncharacterized protein</fullName>
    </submittedName>
</protein>
<dbReference type="AlphaFoldDB" id="A0AA88CU31"/>
<sequence>MNEQPKSQENGFLLPSKKTLFIFLLDLYFLGTGTSKFSASSRRAVTSPDGVAAPKHAETGTVAGTCSAAVPALGQNCPKLPSDGAAAGKDGASTLGLCQK</sequence>
<keyword evidence="2" id="KW-1185">Reference proteome</keyword>
<gene>
    <name evidence="1" type="ORF">TIFTF001_041382</name>
</gene>
<dbReference type="EMBL" id="BTGU01001821">
    <property type="protein sequence ID" value="GMN29937.1"/>
    <property type="molecule type" value="Genomic_DNA"/>
</dbReference>
<reference evidence="1" key="1">
    <citation type="submission" date="2023-07" db="EMBL/GenBank/DDBJ databases">
        <title>draft genome sequence of fig (Ficus carica).</title>
        <authorList>
            <person name="Takahashi T."/>
            <person name="Nishimura K."/>
        </authorList>
    </citation>
    <scope>NUCLEOTIDE SEQUENCE</scope>
</reference>
<proteinExistence type="predicted"/>
<dbReference type="Proteomes" id="UP001187192">
    <property type="component" value="Unassembled WGS sequence"/>
</dbReference>
<evidence type="ECO:0000313" key="2">
    <source>
        <dbReference type="Proteomes" id="UP001187192"/>
    </source>
</evidence>
<evidence type="ECO:0000313" key="1">
    <source>
        <dbReference type="EMBL" id="GMN29937.1"/>
    </source>
</evidence>
<comment type="caution">
    <text evidence="1">The sequence shown here is derived from an EMBL/GenBank/DDBJ whole genome shotgun (WGS) entry which is preliminary data.</text>
</comment>